<evidence type="ECO:0000256" key="1">
    <source>
        <dbReference type="SAM" id="Phobius"/>
    </source>
</evidence>
<feature type="transmembrane region" description="Helical" evidence="1">
    <location>
        <begin position="12"/>
        <end position="30"/>
    </location>
</feature>
<organism evidence="2 3">
    <name type="scientific">Pseudoflavonifractor capillosus ATCC 29799</name>
    <dbReference type="NCBI Taxonomy" id="411467"/>
    <lineage>
        <taxon>Bacteria</taxon>
        <taxon>Bacillati</taxon>
        <taxon>Bacillota</taxon>
        <taxon>Clostridia</taxon>
        <taxon>Eubacteriales</taxon>
        <taxon>Oscillospiraceae</taxon>
        <taxon>Pseudoflavonifractor</taxon>
    </lineage>
</organism>
<keyword evidence="1" id="KW-0812">Transmembrane</keyword>
<dbReference type="Proteomes" id="UP000003639">
    <property type="component" value="Unassembled WGS sequence"/>
</dbReference>
<evidence type="ECO:0000313" key="3">
    <source>
        <dbReference type="Proteomes" id="UP000003639"/>
    </source>
</evidence>
<comment type="caution">
    <text evidence="2">The sequence shown here is derived from an EMBL/GenBank/DDBJ whole genome shotgun (WGS) entry which is preliminary data.</text>
</comment>
<dbReference type="AlphaFoldDB" id="A6P178"/>
<name>A6P178_9FIRM</name>
<reference evidence="2 3" key="1">
    <citation type="submission" date="2007-04" db="EMBL/GenBank/DDBJ databases">
        <authorList>
            <person name="Fulton L."/>
            <person name="Clifton S."/>
            <person name="Fulton B."/>
            <person name="Xu J."/>
            <person name="Minx P."/>
            <person name="Pepin K.H."/>
            <person name="Johnson M."/>
            <person name="Thiruvilangam P."/>
            <person name="Bhonagiri V."/>
            <person name="Nash W.E."/>
            <person name="Mardis E.R."/>
            <person name="Wilson R.K."/>
        </authorList>
    </citation>
    <scope>NUCLEOTIDE SEQUENCE [LARGE SCALE GENOMIC DNA]</scope>
    <source>
        <strain evidence="2 3">ATCC 29799</strain>
    </source>
</reference>
<keyword evidence="3" id="KW-1185">Reference proteome</keyword>
<reference evidence="2 3" key="2">
    <citation type="submission" date="2007-06" db="EMBL/GenBank/DDBJ databases">
        <title>Draft genome sequence of Pseudoflavonifractor capillosus ATCC 29799.</title>
        <authorList>
            <person name="Sudarsanam P."/>
            <person name="Ley R."/>
            <person name="Guruge J."/>
            <person name="Turnbaugh P.J."/>
            <person name="Mahowald M."/>
            <person name="Liep D."/>
            <person name="Gordon J."/>
        </authorList>
    </citation>
    <scope>NUCLEOTIDE SEQUENCE [LARGE SCALE GENOMIC DNA]</scope>
    <source>
        <strain evidence="2 3">ATCC 29799</strain>
    </source>
</reference>
<protein>
    <submittedName>
        <fullName evidence="2">Uncharacterized protein</fullName>
    </submittedName>
</protein>
<accession>A6P178</accession>
<keyword evidence="1" id="KW-1133">Transmembrane helix</keyword>
<gene>
    <name evidence="2" type="ORF">BACCAP_04246</name>
</gene>
<dbReference type="STRING" id="411467.BACCAP_04246"/>
<keyword evidence="1" id="KW-0472">Membrane</keyword>
<proteinExistence type="predicted"/>
<sequence length="38" mass="4517">MSFSYRTWLTYLHIGGYISGFEYLCGIIILQRRPFEKG</sequence>
<dbReference type="EMBL" id="AAXG02000047">
    <property type="protein sequence ID" value="EDM97771.1"/>
    <property type="molecule type" value="Genomic_DNA"/>
</dbReference>
<evidence type="ECO:0000313" key="2">
    <source>
        <dbReference type="EMBL" id="EDM97771.1"/>
    </source>
</evidence>